<protein>
    <submittedName>
        <fullName evidence="2">Uncharacterized protein</fullName>
    </submittedName>
</protein>
<evidence type="ECO:0000313" key="2">
    <source>
        <dbReference type="EMBL" id="ARF09860.1"/>
    </source>
</evidence>
<feature type="compositionally biased region" description="Acidic residues" evidence="1">
    <location>
        <begin position="294"/>
        <end position="306"/>
    </location>
</feature>
<feature type="region of interest" description="Disordered" evidence="1">
    <location>
        <begin position="324"/>
        <end position="345"/>
    </location>
</feature>
<evidence type="ECO:0000256" key="1">
    <source>
        <dbReference type="SAM" id="MobiDB-lite"/>
    </source>
</evidence>
<gene>
    <name evidence="2" type="ORF">Indivirus_4_32</name>
</gene>
<proteinExistence type="predicted"/>
<name>A0A1V0SDR0_9VIRU</name>
<feature type="compositionally biased region" description="Basic and acidic residues" evidence="1">
    <location>
        <begin position="327"/>
        <end position="345"/>
    </location>
</feature>
<organism evidence="2">
    <name type="scientific">Indivirus ILV1</name>
    <dbReference type="NCBI Taxonomy" id="1977633"/>
    <lineage>
        <taxon>Viruses</taxon>
        <taxon>Varidnaviria</taxon>
        <taxon>Bamfordvirae</taxon>
        <taxon>Nucleocytoviricota</taxon>
        <taxon>Megaviricetes</taxon>
        <taxon>Imitervirales</taxon>
        <taxon>Mimiviridae</taxon>
        <taxon>Klosneuvirinae</taxon>
        <taxon>Indivirus</taxon>
    </lineage>
</organism>
<reference evidence="2" key="1">
    <citation type="journal article" date="2017" name="Science">
        <title>Giant viruses with an expanded complement of translation system components.</title>
        <authorList>
            <person name="Schulz F."/>
            <person name="Yutin N."/>
            <person name="Ivanova N.N."/>
            <person name="Ortega D.R."/>
            <person name="Lee T.K."/>
            <person name="Vierheilig J."/>
            <person name="Daims H."/>
            <person name="Horn M."/>
            <person name="Wagner M."/>
            <person name="Jensen G.J."/>
            <person name="Kyrpides N.C."/>
            <person name="Koonin E.V."/>
            <person name="Woyke T."/>
        </authorList>
    </citation>
    <scope>NUCLEOTIDE SEQUENCE</scope>
    <source>
        <strain evidence="2">ILV1</strain>
    </source>
</reference>
<dbReference type="EMBL" id="KY684088">
    <property type="protein sequence ID" value="ARF09860.1"/>
    <property type="molecule type" value="Genomic_DNA"/>
</dbReference>
<dbReference type="Pfam" id="PF19068">
    <property type="entry name" value="DUF5764"/>
    <property type="match status" value="1"/>
</dbReference>
<dbReference type="InterPro" id="IPR043913">
    <property type="entry name" value="DUF5764"/>
</dbReference>
<sequence>MDYFYERNIVEIKNEYTTFLINIVTPFIYEGIKSVYSFALNAHNEFIERGKYDPNIKSPGILKLFQISLKEIPTLNNHTIEVEANRIKSGSKCADWFDDLVKAVIKCHIVLLTFNNPKKRPELLKEEYHNKIEIKDFLHKCYVESARLIYNNPELYWHEFPSLEIKRNQREACELIKEAIREAIRKMLPIKLILKEYLTNNYYDDLENNMPEDKYLNIHSMLKRDLHGVPGREQVPIKSALVSDDDIFNDQGGGERDEENQIQDYMESSSSSSESRSHVQSSSSSTSSQSSESENQDGGENNDSDDVLESVKHRLEELEAQAAKQNLEQKQEEQDQEPDIIKNEEIDKIKIPETFEVNNANNTVVKNPTLSGGIPKADQDTEIKNLLKNPSIIKTIEKEKKLSKKEQNMLNEIEAQIRPKSQEPNKNAWFEQYMK</sequence>
<accession>A0A1V0SDR0</accession>
<feature type="region of interest" description="Disordered" evidence="1">
    <location>
        <begin position="236"/>
        <end position="306"/>
    </location>
</feature>
<feature type="compositionally biased region" description="Low complexity" evidence="1">
    <location>
        <begin position="267"/>
        <end position="293"/>
    </location>
</feature>